<dbReference type="Proteomes" id="UP001165065">
    <property type="component" value="Unassembled WGS sequence"/>
</dbReference>
<proteinExistence type="predicted"/>
<evidence type="ECO:0000313" key="2">
    <source>
        <dbReference type="Proteomes" id="UP001165065"/>
    </source>
</evidence>
<gene>
    <name evidence="1" type="ORF">TrCOL_g5303</name>
</gene>
<dbReference type="AlphaFoldDB" id="A0A9W7LEY4"/>
<dbReference type="EMBL" id="BRYA01000331">
    <property type="protein sequence ID" value="GMI47127.1"/>
    <property type="molecule type" value="Genomic_DNA"/>
</dbReference>
<protein>
    <submittedName>
        <fullName evidence="1">Uncharacterized protein</fullName>
    </submittedName>
</protein>
<keyword evidence="2" id="KW-1185">Reference proteome</keyword>
<reference evidence="2" key="1">
    <citation type="journal article" date="2023" name="Commun. Biol.">
        <title>Genome analysis of Parmales, the sister group of diatoms, reveals the evolutionary specialization of diatoms from phago-mixotrophs to photoautotrophs.</title>
        <authorList>
            <person name="Ban H."/>
            <person name="Sato S."/>
            <person name="Yoshikawa S."/>
            <person name="Yamada K."/>
            <person name="Nakamura Y."/>
            <person name="Ichinomiya M."/>
            <person name="Sato N."/>
            <person name="Blanc-Mathieu R."/>
            <person name="Endo H."/>
            <person name="Kuwata A."/>
            <person name="Ogata H."/>
        </authorList>
    </citation>
    <scope>NUCLEOTIDE SEQUENCE [LARGE SCALE GENOMIC DNA]</scope>
</reference>
<sequence>MSHYLPPGRTPPLPFGNPVVNSEVCKTLNKTFSLPACCDRDQTTDPCTGAEAAEKISEINRELHGS</sequence>
<evidence type="ECO:0000313" key="1">
    <source>
        <dbReference type="EMBL" id="GMI47127.1"/>
    </source>
</evidence>
<name>A0A9W7LEY4_9STRA</name>
<organism evidence="1 2">
    <name type="scientific">Triparma columacea</name>
    <dbReference type="NCBI Taxonomy" id="722753"/>
    <lineage>
        <taxon>Eukaryota</taxon>
        <taxon>Sar</taxon>
        <taxon>Stramenopiles</taxon>
        <taxon>Ochrophyta</taxon>
        <taxon>Bolidophyceae</taxon>
        <taxon>Parmales</taxon>
        <taxon>Triparmaceae</taxon>
        <taxon>Triparma</taxon>
    </lineage>
</organism>
<accession>A0A9W7LEY4</accession>
<comment type="caution">
    <text evidence="1">The sequence shown here is derived from an EMBL/GenBank/DDBJ whole genome shotgun (WGS) entry which is preliminary data.</text>
</comment>